<evidence type="ECO:0000313" key="1">
    <source>
        <dbReference type="EMBL" id="KAF9610329.1"/>
    </source>
</evidence>
<comment type="caution">
    <text evidence="1">The sequence shown here is derived from an EMBL/GenBank/DDBJ whole genome shotgun (WGS) entry which is preliminary data.</text>
</comment>
<evidence type="ECO:0000313" key="2">
    <source>
        <dbReference type="Proteomes" id="UP000631114"/>
    </source>
</evidence>
<sequence length="183" mass="20643">MFLVFGWKTGFLTGGGIRFGFLSLCSVEYDVSIGEIISVGCANRSTGYRSQLQCHHQKQSTMGLVFFVGMRGPWKVDCRWLDYPRVLGCPDIMRVIWSGQEHTKGLRFLGCNSVPRCNGYKWIDVPTKAKGKVVEVEVERNEVKNKEKSKEEGKLKLCIDGVIKMNIEGNVSDVTELVRKLAF</sequence>
<dbReference type="EMBL" id="JADFTS010000004">
    <property type="protein sequence ID" value="KAF9610329.1"/>
    <property type="molecule type" value="Genomic_DNA"/>
</dbReference>
<organism evidence="1 2">
    <name type="scientific">Coptis chinensis</name>
    <dbReference type="NCBI Taxonomy" id="261450"/>
    <lineage>
        <taxon>Eukaryota</taxon>
        <taxon>Viridiplantae</taxon>
        <taxon>Streptophyta</taxon>
        <taxon>Embryophyta</taxon>
        <taxon>Tracheophyta</taxon>
        <taxon>Spermatophyta</taxon>
        <taxon>Magnoliopsida</taxon>
        <taxon>Ranunculales</taxon>
        <taxon>Ranunculaceae</taxon>
        <taxon>Coptidoideae</taxon>
        <taxon>Coptis</taxon>
    </lineage>
</organism>
<dbReference type="Proteomes" id="UP000631114">
    <property type="component" value="Unassembled WGS sequence"/>
</dbReference>
<gene>
    <name evidence="1" type="ORF">IFM89_021999</name>
</gene>
<accession>A0A835M125</accession>
<name>A0A835M125_9MAGN</name>
<protein>
    <submittedName>
        <fullName evidence="1">Uncharacterized protein</fullName>
    </submittedName>
</protein>
<dbReference type="AlphaFoldDB" id="A0A835M125"/>
<keyword evidence="2" id="KW-1185">Reference proteome</keyword>
<proteinExistence type="predicted"/>
<reference evidence="1 2" key="1">
    <citation type="submission" date="2020-10" db="EMBL/GenBank/DDBJ databases">
        <title>The Coptis chinensis genome and diversification of protoberbering-type alkaloids.</title>
        <authorList>
            <person name="Wang B."/>
            <person name="Shu S."/>
            <person name="Song C."/>
            <person name="Liu Y."/>
        </authorList>
    </citation>
    <scope>NUCLEOTIDE SEQUENCE [LARGE SCALE GENOMIC DNA]</scope>
    <source>
        <strain evidence="1">HL-2020</strain>
        <tissue evidence="1">Leaf</tissue>
    </source>
</reference>
<dbReference type="OrthoDB" id="1997111at2759"/>